<evidence type="ECO:0000256" key="2">
    <source>
        <dbReference type="ARBA" id="ARBA00009604"/>
    </source>
</evidence>
<reference evidence="16" key="1">
    <citation type="journal article" date="2014" name="Genome Announc.">
        <title>Complete Genome Sequence of Mycoplasma canadense Strain HAZ 360_1 from Bovine Mastitic Milk in Japan.</title>
        <authorList>
            <person name="Hata E."/>
        </authorList>
    </citation>
    <scope>NUCLEOTIDE SEQUENCE [LARGE SCALE GENOMIC DNA]</scope>
    <source>
        <strain evidence="16">HAZ360_1</strain>
    </source>
</reference>
<dbReference type="SMART" id="SM01193">
    <property type="entry name" value="Enolase_N"/>
    <property type="match status" value="1"/>
</dbReference>
<evidence type="ECO:0000256" key="5">
    <source>
        <dbReference type="ARBA" id="ARBA00022525"/>
    </source>
</evidence>
<comment type="function">
    <text evidence="9">Catalyzes the reversible conversion of 2-phosphoglycerate (2-PG) into phosphoenolpyruvate (PEP). It is essential for the degradation of carbohydrates via glycolysis.</text>
</comment>
<evidence type="ECO:0000256" key="8">
    <source>
        <dbReference type="ARBA" id="ARBA00023239"/>
    </source>
</evidence>
<evidence type="ECO:0000259" key="14">
    <source>
        <dbReference type="SMART" id="SM01193"/>
    </source>
</evidence>
<comment type="similarity">
    <text evidence="2 9">Belongs to the enolase family.</text>
</comment>
<feature type="binding site" evidence="11">
    <location>
        <position position="172"/>
    </location>
    <ligand>
        <name>substrate</name>
    </ligand>
</feature>
<keyword evidence="9 12" id="KW-0479">Metal-binding</keyword>
<dbReference type="EMBL" id="AP014631">
    <property type="protein sequence ID" value="BAP39567.1"/>
    <property type="molecule type" value="Genomic_DNA"/>
</dbReference>
<feature type="active site" description="Proton acceptor" evidence="9 10">
    <location>
        <position position="368"/>
    </location>
</feature>
<dbReference type="CDD" id="cd03313">
    <property type="entry name" value="enolase"/>
    <property type="match status" value="1"/>
</dbReference>
<feature type="binding site" evidence="11">
    <location>
        <position position="419"/>
    </location>
    <ligand>
        <name>substrate</name>
    </ligand>
</feature>
<evidence type="ECO:0000313" key="16">
    <source>
        <dbReference type="Proteomes" id="UP000031641"/>
    </source>
</evidence>
<evidence type="ECO:0000256" key="3">
    <source>
        <dbReference type="ARBA" id="ARBA00012058"/>
    </source>
</evidence>
<dbReference type="InterPro" id="IPR029017">
    <property type="entry name" value="Enolase-like_N"/>
</dbReference>
<protein>
    <recommendedName>
        <fullName evidence="4 9">Enolase</fullName>
        <ecNumber evidence="3 9">4.2.1.11</ecNumber>
    </recommendedName>
    <alternativeName>
        <fullName evidence="9">2-phospho-D-glycerate hydro-lyase</fullName>
    </alternativeName>
    <alternativeName>
        <fullName evidence="9">2-phosphoglycerate dehydratase</fullName>
    </alternativeName>
</protein>
<dbReference type="Gene3D" id="3.20.20.120">
    <property type="entry name" value="Enolase-like C-terminal domain"/>
    <property type="match status" value="1"/>
</dbReference>
<comment type="cofactor">
    <cofactor evidence="9">
        <name>Mg(2+)</name>
        <dbReference type="ChEBI" id="CHEBI:18420"/>
    </cofactor>
    <text evidence="9">Binds a second Mg(2+) ion via substrate during catalysis.</text>
</comment>
<evidence type="ECO:0000256" key="7">
    <source>
        <dbReference type="ARBA" id="ARBA00023152"/>
    </source>
</evidence>
<dbReference type="Pfam" id="PF00113">
    <property type="entry name" value="Enolase_C"/>
    <property type="match status" value="1"/>
</dbReference>
<comment type="subcellular location">
    <subcellularLocation>
        <location evidence="9">Cytoplasm</location>
    </subcellularLocation>
    <subcellularLocation>
        <location evidence="9">Secreted</location>
    </subcellularLocation>
    <subcellularLocation>
        <location evidence="9">Cell surface</location>
    </subcellularLocation>
    <text evidence="9">Fractions of enolase are present in both the cytoplasm and on the cell surface.</text>
</comment>
<dbReference type="InterPro" id="IPR036849">
    <property type="entry name" value="Enolase-like_C_sf"/>
</dbReference>
<organism evidence="15 16">
    <name type="scientific">Metamycoplasma canadense</name>
    <dbReference type="NCBI Taxonomy" id="29554"/>
    <lineage>
        <taxon>Bacteria</taxon>
        <taxon>Bacillati</taxon>
        <taxon>Mycoplasmatota</taxon>
        <taxon>Mycoplasmoidales</taxon>
        <taxon>Metamycoplasmataceae</taxon>
        <taxon>Metamycoplasma</taxon>
    </lineage>
</organism>
<keyword evidence="6 9" id="KW-0460">Magnesium</keyword>
<keyword evidence="8 9" id="KW-0456">Lyase</keyword>
<dbReference type="RefSeq" id="WP_045433746.1">
    <property type="nucleotide sequence ID" value="NZ_AP014631.1"/>
</dbReference>
<evidence type="ECO:0000256" key="10">
    <source>
        <dbReference type="PIRSR" id="PIRSR001400-1"/>
    </source>
</evidence>
<dbReference type="PROSITE" id="PS00164">
    <property type="entry name" value="ENOLASE"/>
    <property type="match status" value="1"/>
</dbReference>
<dbReference type="Pfam" id="PF03952">
    <property type="entry name" value="Enolase_N"/>
    <property type="match status" value="1"/>
</dbReference>
<sequence length="458" mass="50908">MSKIKKIYAYEVLDSRGNPTVKVEVQTKKAFAEALVPSGASTGSKEALELRDKNTVYENNWFGGKGVQTACDHINNEISKLLIGIDVKKQDLIDNLMIEVDGTDTKSRFGANAILAVSLACAKAAALESKKPLYEYLASLKKIDNNLFTLPVPMLNVINGGEHASNTIDFQEFMIMPLGAKTFKQALQMANKVFHTLAKLLKKAGHGTQVGDEGGFAPNLHTHEEALDFLVNAIKEAGFNPSTSEENAIAICLDAASSELYNVETKTYIFKKFKQALLEKRAGFDKYSKNKYEFTSDELVDYYGKLIDKYPIISIEDSHHEDDWNGFIKMKKEFGKKVQLVGDDLIVTNPKYIEMAIEKDAINASLIKINQIGSLTETIKAIQMSQNANFVPVISHRSGETEDTFIADLAVAFSTNEIKTGSMSRTDRIAKYNRLLKIEDELKERGVYLGLKAFTNLK</sequence>
<feature type="active site" description="Proton donor" evidence="9 10">
    <location>
        <position position="213"/>
    </location>
</feature>
<dbReference type="SFLD" id="SFLDG00178">
    <property type="entry name" value="enolase"/>
    <property type="match status" value="1"/>
</dbReference>
<dbReference type="EC" id="4.2.1.11" evidence="3 9"/>
<dbReference type="PRINTS" id="PR00148">
    <property type="entry name" value="ENOLASE"/>
</dbReference>
<keyword evidence="16" id="KW-1185">Reference proteome</keyword>
<dbReference type="UniPathway" id="UPA00109">
    <property type="reaction ID" value="UER00187"/>
</dbReference>
<dbReference type="SUPFAM" id="SSF54826">
    <property type="entry name" value="Enolase N-terminal domain-like"/>
    <property type="match status" value="1"/>
</dbReference>
<feature type="binding site" evidence="11">
    <location>
        <position position="343"/>
    </location>
    <ligand>
        <name>substrate</name>
    </ligand>
</feature>
<feature type="binding site" evidence="9">
    <location>
        <position position="397"/>
    </location>
    <ligand>
        <name>(2R)-2-phosphoglycerate</name>
        <dbReference type="ChEBI" id="CHEBI:58289"/>
    </ligand>
</feature>
<comment type="pathway">
    <text evidence="1 9">Carbohydrate degradation; glycolysis; pyruvate from D-glyceraldehyde 3-phosphate: step 4/5.</text>
</comment>
<proteinExistence type="inferred from homology"/>
<dbReference type="Proteomes" id="UP000031641">
    <property type="component" value="Chromosome"/>
</dbReference>
<dbReference type="HAMAP" id="MF_00318">
    <property type="entry name" value="Enolase"/>
    <property type="match status" value="1"/>
</dbReference>
<dbReference type="OrthoDB" id="9804716at2"/>
<dbReference type="NCBIfam" id="TIGR01060">
    <property type="entry name" value="eno"/>
    <property type="match status" value="1"/>
</dbReference>
<dbReference type="GO" id="GO:0006096">
    <property type="term" value="P:glycolytic process"/>
    <property type="evidence" value="ECO:0007669"/>
    <property type="project" value="UniProtKB-UniRule"/>
</dbReference>
<dbReference type="GO" id="GO:0004634">
    <property type="term" value="F:phosphopyruvate hydratase activity"/>
    <property type="evidence" value="ECO:0007669"/>
    <property type="project" value="UniProtKB-UniRule"/>
</dbReference>
<feature type="binding site" evidence="11">
    <location>
        <position position="163"/>
    </location>
    <ligand>
        <name>substrate</name>
    </ligand>
</feature>
<dbReference type="GO" id="GO:0005576">
    <property type="term" value="C:extracellular region"/>
    <property type="evidence" value="ECO:0007669"/>
    <property type="project" value="UniProtKB-SubCell"/>
</dbReference>
<dbReference type="KEGG" id="mcan:MCAN360_0399"/>
<dbReference type="GO" id="GO:0000015">
    <property type="term" value="C:phosphopyruvate hydratase complex"/>
    <property type="evidence" value="ECO:0007669"/>
    <property type="project" value="InterPro"/>
</dbReference>
<feature type="binding site" evidence="9 12">
    <location>
        <position position="254"/>
    </location>
    <ligand>
        <name>Mg(2+)</name>
        <dbReference type="ChEBI" id="CHEBI:18420"/>
    </ligand>
</feature>
<evidence type="ECO:0000256" key="1">
    <source>
        <dbReference type="ARBA" id="ARBA00005031"/>
    </source>
</evidence>
<feature type="domain" description="Enolase C-terminal TIM barrel" evidence="13">
    <location>
        <begin position="147"/>
        <end position="456"/>
    </location>
</feature>
<dbReference type="InterPro" id="IPR020811">
    <property type="entry name" value="Enolase_N"/>
</dbReference>
<evidence type="ECO:0000256" key="9">
    <source>
        <dbReference type="HAMAP-Rule" id="MF_00318"/>
    </source>
</evidence>
<evidence type="ECO:0000256" key="12">
    <source>
        <dbReference type="PIRSR" id="PIRSR001400-3"/>
    </source>
</evidence>
<dbReference type="STRING" id="29554.MCAN360_0399"/>
<dbReference type="PANTHER" id="PTHR11902:SF1">
    <property type="entry name" value="ENOLASE"/>
    <property type="match status" value="1"/>
</dbReference>
<feature type="binding site" evidence="11">
    <location>
        <begin position="395"/>
        <end position="398"/>
    </location>
    <ligand>
        <name>substrate</name>
    </ligand>
</feature>
<feature type="binding site" evidence="9">
    <location>
        <position position="419"/>
    </location>
    <ligand>
        <name>(2R)-2-phosphoglycerate</name>
        <dbReference type="ChEBI" id="CHEBI:58289"/>
    </ligand>
</feature>
<evidence type="ECO:0000256" key="4">
    <source>
        <dbReference type="ARBA" id="ARBA00017068"/>
    </source>
</evidence>
<feature type="binding site" evidence="9">
    <location>
        <position position="398"/>
    </location>
    <ligand>
        <name>(2R)-2-phosphoglycerate</name>
        <dbReference type="ChEBI" id="CHEBI:58289"/>
    </ligand>
</feature>
<dbReference type="SFLD" id="SFLDF00002">
    <property type="entry name" value="enolase"/>
    <property type="match status" value="1"/>
</dbReference>
<keyword evidence="5 9" id="KW-0964">Secreted</keyword>
<dbReference type="Gene3D" id="3.30.390.10">
    <property type="entry name" value="Enolase-like, N-terminal domain"/>
    <property type="match status" value="1"/>
</dbReference>
<dbReference type="GO" id="GO:0000287">
    <property type="term" value="F:magnesium ion binding"/>
    <property type="evidence" value="ECO:0007669"/>
    <property type="project" value="UniProtKB-UniRule"/>
</dbReference>
<dbReference type="GO" id="GO:0009986">
    <property type="term" value="C:cell surface"/>
    <property type="evidence" value="ECO:0007669"/>
    <property type="project" value="UniProtKB-SubCell"/>
</dbReference>
<gene>
    <name evidence="9 15" type="primary">eno</name>
    <name evidence="15" type="ORF">MCAN360_0399</name>
</gene>
<keyword evidence="7 9" id="KW-0324">Glycolysis</keyword>
<dbReference type="InterPro" id="IPR020809">
    <property type="entry name" value="Enolase_CS"/>
</dbReference>
<dbReference type="PANTHER" id="PTHR11902">
    <property type="entry name" value="ENOLASE"/>
    <property type="match status" value="1"/>
</dbReference>
<name>A0A077L6H1_9BACT</name>
<dbReference type="SFLD" id="SFLDS00001">
    <property type="entry name" value="Enolase"/>
    <property type="match status" value="1"/>
</dbReference>
<dbReference type="SMART" id="SM01192">
    <property type="entry name" value="Enolase_C"/>
    <property type="match status" value="1"/>
</dbReference>
<feature type="binding site" evidence="9 12">
    <location>
        <position position="316"/>
    </location>
    <ligand>
        <name>Mg(2+)</name>
        <dbReference type="ChEBI" id="CHEBI:18420"/>
    </ligand>
</feature>
<accession>A0A077L6H1</accession>
<feature type="binding site" evidence="11">
    <location>
        <position position="316"/>
    </location>
    <ligand>
        <name>substrate</name>
    </ligand>
</feature>
<dbReference type="AlphaFoldDB" id="A0A077L6H1"/>
<evidence type="ECO:0000259" key="13">
    <source>
        <dbReference type="SMART" id="SM01192"/>
    </source>
</evidence>
<evidence type="ECO:0000256" key="11">
    <source>
        <dbReference type="PIRSR" id="PIRSR001400-2"/>
    </source>
</evidence>
<dbReference type="InterPro" id="IPR000941">
    <property type="entry name" value="Enolase"/>
</dbReference>
<keyword evidence="9" id="KW-0963">Cytoplasm</keyword>
<feature type="domain" description="Enolase N-terminal" evidence="14">
    <location>
        <begin position="4"/>
        <end position="137"/>
    </location>
</feature>
<comment type="cofactor">
    <cofactor evidence="12">
        <name>Mg(2+)</name>
        <dbReference type="ChEBI" id="CHEBI:18420"/>
    </cofactor>
    <text evidence="12">Mg(2+) is required for catalysis and for stabilizing the dimer.</text>
</comment>
<evidence type="ECO:0000313" key="15">
    <source>
        <dbReference type="EMBL" id="BAP39567.1"/>
    </source>
</evidence>
<dbReference type="SUPFAM" id="SSF51604">
    <property type="entry name" value="Enolase C-terminal domain-like"/>
    <property type="match status" value="1"/>
</dbReference>
<dbReference type="PIRSF" id="PIRSF001400">
    <property type="entry name" value="Enolase"/>
    <property type="match status" value="1"/>
</dbReference>
<evidence type="ECO:0000256" key="6">
    <source>
        <dbReference type="ARBA" id="ARBA00022842"/>
    </source>
</evidence>
<dbReference type="HOGENOM" id="CLU_031223_2_1_14"/>
<feature type="binding site" evidence="9">
    <location>
        <position position="368"/>
    </location>
    <ligand>
        <name>(2R)-2-phosphoglycerate</name>
        <dbReference type="ChEBI" id="CHEBI:58289"/>
    </ligand>
</feature>
<comment type="catalytic activity">
    <reaction evidence="9">
        <text>(2R)-2-phosphoglycerate = phosphoenolpyruvate + H2O</text>
        <dbReference type="Rhea" id="RHEA:10164"/>
        <dbReference type="ChEBI" id="CHEBI:15377"/>
        <dbReference type="ChEBI" id="CHEBI:58289"/>
        <dbReference type="ChEBI" id="CHEBI:58702"/>
        <dbReference type="EC" id="4.2.1.11"/>
    </reaction>
</comment>
<feature type="binding site" evidence="9 12">
    <location>
        <position position="343"/>
    </location>
    <ligand>
        <name>Mg(2+)</name>
        <dbReference type="ChEBI" id="CHEBI:18420"/>
    </ligand>
</feature>
<feature type="binding site" evidence="9">
    <location>
        <position position="171"/>
    </location>
    <ligand>
        <name>(2R)-2-phosphoglycerate</name>
        <dbReference type="ChEBI" id="CHEBI:58289"/>
    </ligand>
</feature>
<dbReference type="InterPro" id="IPR020810">
    <property type="entry name" value="Enolase_C"/>
</dbReference>